<comment type="caution">
    <text evidence="1">The sequence shown here is derived from an EMBL/GenBank/DDBJ whole genome shotgun (WGS) entry which is preliminary data.</text>
</comment>
<evidence type="ECO:0000313" key="2">
    <source>
        <dbReference type="Proteomes" id="UP000640614"/>
    </source>
</evidence>
<gene>
    <name evidence="1" type="ORF">C4F50_07355</name>
</gene>
<name>A0ABR9THC7_9FLAO</name>
<sequence length="66" mass="7542">MKQIKMNEFVLLKIINSANTDYAKESSYENVCFSPDRSGILLCSRFFYENTKDTADSGISSLYPVF</sequence>
<reference evidence="1 2" key="1">
    <citation type="submission" date="2018-07" db="EMBL/GenBank/DDBJ databases">
        <title>Genome assembly of strain KB82.</title>
        <authorList>
            <person name="Kukolya J."/>
            <person name="Horvath B."/>
            <person name="Nagy I."/>
            <person name="Toth A."/>
        </authorList>
    </citation>
    <scope>NUCLEOTIDE SEQUENCE [LARGE SCALE GENOMIC DNA]</scope>
    <source>
        <strain evidence="1 2">Kb82</strain>
    </source>
</reference>
<dbReference type="EMBL" id="PRDM01000001">
    <property type="protein sequence ID" value="MBE8724766.1"/>
    <property type="molecule type" value="Genomic_DNA"/>
</dbReference>
<protein>
    <submittedName>
        <fullName evidence="1">Uncharacterized protein</fullName>
    </submittedName>
</protein>
<keyword evidence="2" id="KW-1185">Reference proteome</keyword>
<proteinExistence type="predicted"/>
<accession>A0ABR9THC7</accession>
<dbReference type="Proteomes" id="UP000640614">
    <property type="component" value="Unassembled WGS sequence"/>
</dbReference>
<evidence type="ECO:0000313" key="1">
    <source>
        <dbReference type="EMBL" id="MBE8724766.1"/>
    </source>
</evidence>
<organism evidence="1 2">
    <name type="scientific">Flavobacterium hungaricum</name>
    <dbReference type="NCBI Taxonomy" id="2082725"/>
    <lineage>
        <taxon>Bacteria</taxon>
        <taxon>Pseudomonadati</taxon>
        <taxon>Bacteroidota</taxon>
        <taxon>Flavobacteriia</taxon>
        <taxon>Flavobacteriales</taxon>
        <taxon>Flavobacteriaceae</taxon>
        <taxon>Flavobacterium</taxon>
    </lineage>
</organism>